<dbReference type="NCBIfam" id="TIGR04183">
    <property type="entry name" value="Por_Secre_tail"/>
    <property type="match status" value="1"/>
</dbReference>
<dbReference type="RefSeq" id="WP_183495606.1">
    <property type="nucleotide sequence ID" value="NZ_JACIFF010000004.1"/>
</dbReference>
<proteinExistence type="predicted"/>
<reference evidence="1 2" key="1">
    <citation type="submission" date="2020-08" db="EMBL/GenBank/DDBJ databases">
        <title>Genomic Encyclopedia of Type Strains, Phase IV (KMG-IV): sequencing the most valuable type-strain genomes for metagenomic binning, comparative biology and taxonomic classification.</title>
        <authorList>
            <person name="Goeker M."/>
        </authorList>
    </citation>
    <scope>NUCLEOTIDE SEQUENCE [LARGE SCALE GENOMIC DNA]</scope>
    <source>
        <strain evidence="1 2">DSM 105137</strain>
    </source>
</reference>
<dbReference type="EMBL" id="JACIFF010000004">
    <property type="protein sequence ID" value="MBB4079358.1"/>
    <property type="molecule type" value="Genomic_DNA"/>
</dbReference>
<sequence length="554" mass="60602">MKQLYVILLIICWTVTLVAQTDICTIEIDPETRVATFANGEDVQVYFEYSTDEAAGVRIFIRPFSGGSLSPSYAASGSPLYLGDGSGTAEFTISAGEVAVDELRFHITNADQSITLREFYVPVDFTFGENGVNGFSPSHDRAFATFLHDEEVSIDFDYSIARPDGVRIFIRPVTGGALTPNYAASGSPIFTGSGSAAASFRISAGNNVRVDSFRVTMTSADQSEELQQFFVPVNWYWSNTRISEIAVVGGPFTANGVNQTVEFTYETQQPGGVRIFPRPITAGELTPDYAACGSPIYDGSGSGTCTFTIQSGNQRVDHIRFRVTSADQTTTLLEVRYPVDLYFGQLHLAGVQSCPPSPARLPHDEPVNTTYTLTNGTSTTVRVFARPLTEGNLSPGYAASGSPAYPVGTTDADDFFRIQTGNTVVDQLRFLVTNDEQSADYATFLYDVHYEYRDATPVATDRELATLDLRWSLFPNPTSERAVLRVTPRVSQTVSVEVHDALGRLLLRLPRETLVADVVREFVIEPANVGMRTGVHYVRLVADGYSITEPLIVR</sequence>
<organism evidence="1 2">
    <name type="scientific">Neolewinella aquimaris</name>
    <dbReference type="NCBI Taxonomy" id="1835722"/>
    <lineage>
        <taxon>Bacteria</taxon>
        <taxon>Pseudomonadati</taxon>
        <taxon>Bacteroidota</taxon>
        <taxon>Saprospiria</taxon>
        <taxon>Saprospirales</taxon>
        <taxon>Lewinellaceae</taxon>
        <taxon>Neolewinella</taxon>
    </lineage>
</organism>
<protein>
    <submittedName>
        <fullName evidence="1">Uncharacterized protein</fullName>
    </submittedName>
</protein>
<comment type="caution">
    <text evidence="1">The sequence shown here is derived from an EMBL/GenBank/DDBJ whole genome shotgun (WGS) entry which is preliminary data.</text>
</comment>
<accession>A0A840EBH8</accession>
<evidence type="ECO:0000313" key="1">
    <source>
        <dbReference type="EMBL" id="MBB4079358.1"/>
    </source>
</evidence>
<dbReference type="AlphaFoldDB" id="A0A840EBH8"/>
<dbReference type="Proteomes" id="UP000576209">
    <property type="component" value="Unassembled WGS sequence"/>
</dbReference>
<keyword evidence="2" id="KW-1185">Reference proteome</keyword>
<evidence type="ECO:0000313" key="2">
    <source>
        <dbReference type="Proteomes" id="UP000576209"/>
    </source>
</evidence>
<gene>
    <name evidence="1" type="ORF">GGR28_001978</name>
</gene>
<name>A0A840EBH8_9BACT</name>
<dbReference type="InterPro" id="IPR026444">
    <property type="entry name" value="Secre_tail"/>
</dbReference>